<proteinExistence type="inferred from homology"/>
<evidence type="ECO:0000256" key="3">
    <source>
        <dbReference type="ARBA" id="ARBA00022475"/>
    </source>
</evidence>
<keyword evidence="3" id="KW-1003">Cell membrane</keyword>
<evidence type="ECO:0000256" key="2">
    <source>
        <dbReference type="ARBA" id="ARBA00022448"/>
    </source>
</evidence>
<dbReference type="EMBL" id="FNCN01000043">
    <property type="protein sequence ID" value="SDI30866.1"/>
    <property type="molecule type" value="Genomic_DNA"/>
</dbReference>
<protein>
    <submittedName>
        <fullName evidence="9">Peptide/nickel transport system permease protein</fullName>
    </submittedName>
</protein>
<evidence type="ECO:0000313" key="10">
    <source>
        <dbReference type="Proteomes" id="UP000198923"/>
    </source>
</evidence>
<feature type="transmembrane region" description="Helical" evidence="7">
    <location>
        <begin position="281"/>
        <end position="307"/>
    </location>
</feature>
<dbReference type="InterPro" id="IPR000515">
    <property type="entry name" value="MetI-like"/>
</dbReference>
<reference evidence="9 10" key="1">
    <citation type="submission" date="2016-10" db="EMBL/GenBank/DDBJ databases">
        <authorList>
            <person name="de Groot N.N."/>
        </authorList>
    </citation>
    <scope>NUCLEOTIDE SEQUENCE [LARGE SCALE GENOMIC DNA]</scope>
    <source>
        <strain evidence="9 10">CPCC 201354</strain>
    </source>
</reference>
<evidence type="ECO:0000256" key="4">
    <source>
        <dbReference type="ARBA" id="ARBA00022692"/>
    </source>
</evidence>
<dbReference type="CDD" id="cd06261">
    <property type="entry name" value="TM_PBP2"/>
    <property type="match status" value="1"/>
</dbReference>
<dbReference type="Pfam" id="PF19300">
    <property type="entry name" value="BPD_transp_1_N"/>
    <property type="match status" value="1"/>
</dbReference>
<dbReference type="AlphaFoldDB" id="A0A1G8JI80"/>
<dbReference type="Gene3D" id="1.10.3720.10">
    <property type="entry name" value="MetI-like"/>
    <property type="match status" value="1"/>
</dbReference>
<comment type="subcellular location">
    <subcellularLocation>
        <location evidence="1 7">Cell membrane</location>
        <topology evidence="1 7">Multi-pass membrane protein</topology>
    </subcellularLocation>
</comment>
<dbReference type="PANTHER" id="PTHR43163:SF6">
    <property type="entry name" value="DIPEPTIDE TRANSPORT SYSTEM PERMEASE PROTEIN DPPB-RELATED"/>
    <property type="match status" value="1"/>
</dbReference>
<organism evidence="9 10">
    <name type="scientific">Sinosporangium album</name>
    <dbReference type="NCBI Taxonomy" id="504805"/>
    <lineage>
        <taxon>Bacteria</taxon>
        <taxon>Bacillati</taxon>
        <taxon>Actinomycetota</taxon>
        <taxon>Actinomycetes</taxon>
        <taxon>Streptosporangiales</taxon>
        <taxon>Streptosporangiaceae</taxon>
        <taxon>Sinosporangium</taxon>
    </lineage>
</organism>
<gene>
    <name evidence="9" type="ORF">SAMN05421505_14333</name>
</gene>
<dbReference type="OrthoDB" id="9778910at2"/>
<evidence type="ECO:0000256" key="1">
    <source>
        <dbReference type="ARBA" id="ARBA00004651"/>
    </source>
</evidence>
<keyword evidence="10" id="KW-1185">Reference proteome</keyword>
<evidence type="ECO:0000256" key="7">
    <source>
        <dbReference type="RuleBase" id="RU363032"/>
    </source>
</evidence>
<feature type="transmembrane region" description="Helical" evidence="7">
    <location>
        <begin position="131"/>
        <end position="157"/>
    </location>
</feature>
<feature type="transmembrane region" description="Helical" evidence="7">
    <location>
        <begin position="239"/>
        <end position="261"/>
    </location>
</feature>
<dbReference type="STRING" id="504805.SAMN05421505_14333"/>
<dbReference type="Proteomes" id="UP000198923">
    <property type="component" value="Unassembled WGS sequence"/>
</dbReference>
<dbReference type="RefSeq" id="WP_093175099.1">
    <property type="nucleotide sequence ID" value="NZ_FNCN01000043.1"/>
</dbReference>
<keyword evidence="6 7" id="KW-0472">Membrane</keyword>
<dbReference type="InterPro" id="IPR035906">
    <property type="entry name" value="MetI-like_sf"/>
</dbReference>
<name>A0A1G8JI80_9ACTN</name>
<dbReference type="PANTHER" id="PTHR43163">
    <property type="entry name" value="DIPEPTIDE TRANSPORT SYSTEM PERMEASE PROTEIN DPPB-RELATED"/>
    <property type="match status" value="1"/>
</dbReference>
<dbReference type="GO" id="GO:0005886">
    <property type="term" value="C:plasma membrane"/>
    <property type="evidence" value="ECO:0007669"/>
    <property type="project" value="UniProtKB-SubCell"/>
</dbReference>
<dbReference type="PROSITE" id="PS50928">
    <property type="entry name" value="ABC_TM1"/>
    <property type="match status" value="1"/>
</dbReference>
<keyword evidence="4 7" id="KW-0812">Transmembrane</keyword>
<feature type="domain" description="ABC transmembrane type-1" evidence="8">
    <location>
        <begin position="95"/>
        <end position="300"/>
    </location>
</feature>
<accession>A0A1G8JI80</accession>
<comment type="similarity">
    <text evidence="7">Belongs to the binding-protein-dependent transport system permease family.</text>
</comment>
<keyword evidence="2 7" id="KW-0813">Transport</keyword>
<evidence type="ECO:0000313" key="9">
    <source>
        <dbReference type="EMBL" id="SDI30866.1"/>
    </source>
</evidence>
<dbReference type="SUPFAM" id="SSF161098">
    <property type="entry name" value="MetI-like"/>
    <property type="match status" value="1"/>
</dbReference>
<sequence length="314" mass="32790">MIKFVVGRLLSALPTLLLVSVFVFLLIHATPIDPVAQILGEGASSEAKAQLAEQLGLGRPVAEQYVSWLVSAVQGDLGASLYTSLSVSESIGDSIGITLSLAIAGMAVALIVGIPLGVLGALRPGTVADRLLTVVVAAGLAVPSFWLALLLALVFAVNLGWFPVIGYTPLFEDPVGWLMGLVLPSLALGVHTAAVIARQVRSAMIEALDSSYVQTLLARGVKRGAIVLRYATKNAMVPVLAVVAIQMSVLVAVSFVIERIFAIPGLGTLLMDSVVRADYPVLQGTIVVVAVFVLLVNLAADIAYGLINPKVRPQ</sequence>
<evidence type="ECO:0000256" key="5">
    <source>
        <dbReference type="ARBA" id="ARBA00022989"/>
    </source>
</evidence>
<dbReference type="InterPro" id="IPR045621">
    <property type="entry name" value="BPD_transp_1_N"/>
</dbReference>
<evidence type="ECO:0000259" key="8">
    <source>
        <dbReference type="PROSITE" id="PS50928"/>
    </source>
</evidence>
<dbReference type="Pfam" id="PF00528">
    <property type="entry name" value="BPD_transp_1"/>
    <property type="match status" value="1"/>
</dbReference>
<keyword evidence="5 7" id="KW-1133">Transmembrane helix</keyword>
<feature type="transmembrane region" description="Helical" evidence="7">
    <location>
        <begin position="95"/>
        <end position="119"/>
    </location>
</feature>
<dbReference type="GO" id="GO:0071916">
    <property type="term" value="F:dipeptide transmembrane transporter activity"/>
    <property type="evidence" value="ECO:0007669"/>
    <property type="project" value="TreeGrafter"/>
</dbReference>
<evidence type="ECO:0000256" key="6">
    <source>
        <dbReference type="ARBA" id="ARBA00023136"/>
    </source>
</evidence>
<feature type="transmembrane region" description="Helical" evidence="7">
    <location>
        <begin position="177"/>
        <end position="197"/>
    </location>
</feature>